<dbReference type="PANTHER" id="PTHR30472">
    <property type="entry name" value="FERRIC ENTEROBACTIN TRANSPORT SYSTEM PERMEASE PROTEIN"/>
    <property type="match status" value="1"/>
</dbReference>
<proteinExistence type="inferred from homology"/>
<feature type="transmembrane region" description="Helical" evidence="12">
    <location>
        <begin position="62"/>
        <end position="80"/>
    </location>
</feature>
<feature type="transmembrane region" description="Helical" evidence="12">
    <location>
        <begin position="92"/>
        <end position="111"/>
    </location>
</feature>
<evidence type="ECO:0000313" key="16">
    <source>
        <dbReference type="Proteomes" id="UP000321598"/>
    </source>
</evidence>
<dbReference type="Proteomes" id="UP000254956">
    <property type="component" value="Unassembled WGS sequence"/>
</dbReference>
<dbReference type="CDD" id="cd06550">
    <property type="entry name" value="TM_ABC_iron-siderophores_like"/>
    <property type="match status" value="1"/>
</dbReference>
<evidence type="ECO:0000256" key="6">
    <source>
        <dbReference type="ARBA" id="ARBA00022692"/>
    </source>
</evidence>
<evidence type="ECO:0000256" key="10">
    <source>
        <dbReference type="ARBA" id="ARBA00031149"/>
    </source>
</evidence>
<comment type="function">
    <text evidence="9">Part of the binding-protein-dependent transport system for heme-iron. Responsible for the translocation of the substrate across the membrane.</text>
</comment>
<dbReference type="RefSeq" id="WP_103388290.1">
    <property type="nucleotide sequence ID" value="NZ_BKAV01000033.1"/>
</dbReference>
<dbReference type="GO" id="GO:0033214">
    <property type="term" value="P:siderophore-iron import into cell"/>
    <property type="evidence" value="ECO:0007669"/>
    <property type="project" value="TreeGrafter"/>
</dbReference>
<feature type="transmembrane region" description="Helical" evidence="12">
    <location>
        <begin position="148"/>
        <end position="169"/>
    </location>
</feature>
<dbReference type="EMBL" id="BKAV01000033">
    <property type="protein sequence ID" value="GEQ01310.1"/>
    <property type="molecule type" value="Genomic_DNA"/>
</dbReference>
<sequence>MLLKPQSKLILSGLCLIVVTILSLIVGNTLVPLSQLVQAFFHFDSSNDIHILIIESRASRTIIALLTGAALAVSGLLMQVLTRNPIASPGLFGVNAGAVFFVIAGLTLFSIQSFEALIILAFIGAILVTVVVIMLGMFKQAQFSPKRVILAGAAISALFSAFTQGIMIMNENNLQSFLFWLSGSVSFRNIWEVPWVIPLIVIALVVALALSSRINILMTSDDIATALGQNIKITKFIIIILISVLAGVSVAIAGSIMFVGLIIPNISKKLLPPNYKYLIPFNAISGAILMLLSDIIARIIIQPLELPIGVITAIIGAITLIYIMRKGIQSI</sequence>
<protein>
    <recommendedName>
        <fullName evidence="3">Probable heme-iron transport system permease protein IsdF</fullName>
    </recommendedName>
    <alternativeName>
        <fullName evidence="11">Iron-regulated surface determinant protein F</fullName>
    </alternativeName>
    <alternativeName>
        <fullName evidence="10">Staphylococcal iron-regulated protein G</fullName>
    </alternativeName>
</protein>
<dbReference type="SUPFAM" id="SSF81345">
    <property type="entry name" value="ABC transporter involved in vitamin B12 uptake, BtuC"/>
    <property type="match status" value="1"/>
</dbReference>
<keyword evidence="4" id="KW-0813">Transport</keyword>
<feature type="transmembrane region" description="Helical" evidence="12">
    <location>
        <begin position="304"/>
        <end position="324"/>
    </location>
</feature>
<reference evidence="14 15" key="1">
    <citation type="submission" date="2018-06" db="EMBL/GenBank/DDBJ databases">
        <authorList>
            <consortium name="Pathogen Informatics"/>
            <person name="Doyle S."/>
        </authorList>
    </citation>
    <scope>NUCLEOTIDE SEQUENCE [LARGE SCALE GENOMIC DNA]</scope>
    <source>
        <strain evidence="14 15">NCTC12413</strain>
    </source>
</reference>
<dbReference type="GO" id="GO:0005886">
    <property type="term" value="C:plasma membrane"/>
    <property type="evidence" value="ECO:0007669"/>
    <property type="project" value="UniProtKB-SubCell"/>
</dbReference>
<keyword evidence="5" id="KW-1003">Cell membrane</keyword>
<comment type="subcellular location">
    <subcellularLocation>
        <location evidence="1">Cell membrane</location>
        <topology evidence="1">Multi-pass membrane protein</topology>
    </subcellularLocation>
</comment>
<dbReference type="EMBL" id="UGZE01000001">
    <property type="protein sequence ID" value="SUJ07754.1"/>
    <property type="molecule type" value="Genomic_DNA"/>
</dbReference>
<evidence type="ECO:0000256" key="12">
    <source>
        <dbReference type="SAM" id="Phobius"/>
    </source>
</evidence>
<keyword evidence="16" id="KW-1185">Reference proteome</keyword>
<evidence type="ECO:0000256" key="5">
    <source>
        <dbReference type="ARBA" id="ARBA00022475"/>
    </source>
</evidence>
<dbReference type="OrthoDB" id="9811721at2"/>
<dbReference type="GO" id="GO:0022857">
    <property type="term" value="F:transmembrane transporter activity"/>
    <property type="evidence" value="ECO:0007669"/>
    <property type="project" value="InterPro"/>
</dbReference>
<feature type="transmembrane region" description="Helical" evidence="12">
    <location>
        <begin position="236"/>
        <end position="263"/>
    </location>
</feature>
<dbReference type="Gene3D" id="1.10.3470.10">
    <property type="entry name" value="ABC transporter involved in vitamin B12 uptake, BtuC"/>
    <property type="match status" value="1"/>
</dbReference>
<evidence type="ECO:0000256" key="9">
    <source>
        <dbReference type="ARBA" id="ARBA00025320"/>
    </source>
</evidence>
<keyword evidence="7 12" id="KW-1133">Transmembrane helix</keyword>
<dbReference type="InterPro" id="IPR000522">
    <property type="entry name" value="ABC_transptr_permease_BtuC"/>
</dbReference>
<dbReference type="AlphaFoldDB" id="A0A380BV95"/>
<keyword evidence="8 12" id="KW-0472">Membrane</keyword>
<evidence type="ECO:0000256" key="3">
    <source>
        <dbReference type="ARBA" id="ARBA00018524"/>
    </source>
</evidence>
<accession>A0A380BV95</accession>
<dbReference type="Proteomes" id="UP000321598">
    <property type="component" value="Unassembled WGS sequence"/>
</dbReference>
<comment type="similarity">
    <text evidence="2">Belongs to the binding-protein-dependent transport system permease family. FecCD subfamily.</text>
</comment>
<evidence type="ECO:0000256" key="1">
    <source>
        <dbReference type="ARBA" id="ARBA00004651"/>
    </source>
</evidence>
<evidence type="ECO:0000313" key="15">
    <source>
        <dbReference type="Proteomes" id="UP000254956"/>
    </source>
</evidence>
<dbReference type="PANTHER" id="PTHR30472:SF58">
    <property type="entry name" value="IRON(3+)-HYDROXAMATE IMPORT SYSTEM PERMEASE PROTEIN FHUB"/>
    <property type="match status" value="1"/>
</dbReference>
<feature type="transmembrane region" description="Helical" evidence="12">
    <location>
        <begin position="275"/>
        <end position="292"/>
    </location>
</feature>
<feature type="transmembrane region" description="Helical" evidence="12">
    <location>
        <begin position="189"/>
        <end position="210"/>
    </location>
</feature>
<dbReference type="STRING" id="1212545.SARL_10171"/>
<feature type="transmembrane region" description="Helical" evidence="12">
    <location>
        <begin position="9"/>
        <end position="31"/>
    </location>
</feature>
<evidence type="ECO:0000256" key="8">
    <source>
        <dbReference type="ARBA" id="ARBA00023136"/>
    </source>
</evidence>
<name>A0A380BV95_9STAP</name>
<dbReference type="InterPro" id="IPR037294">
    <property type="entry name" value="ABC_BtuC-like"/>
</dbReference>
<dbReference type="FunFam" id="1.10.3470.10:FF:000001">
    <property type="entry name" value="Vitamin B12 ABC transporter permease BtuC"/>
    <property type="match status" value="1"/>
</dbReference>
<evidence type="ECO:0000313" key="13">
    <source>
        <dbReference type="EMBL" id="GEQ01310.1"/>
    </source>
</evidence>
<gene>
    <name evidence="14" type="primary">sirB</name>
    <name evidence="14" type="ORF">NCTC12413_00181</name>
    <name evidence="13" type="ORF">SAR03_23470</name>
</gene>
<evidence type="ECO:0000256" key="2">
    <source>
        <dbReference type="ARBA" id="ARBA00007935"/>
    </source>
</evidence>
<evidence type="ECO:0000256" key="7">
    <source>
        <dbReference type="ARBA" id="ARBA00022989"/>
    </source>
</evidence>
<evidence type="ECO:0000313" key="14">
    <source>
        <dbReference type="EMBL" id="SUJ07754.1"/>
    </source>
</evidence>
<evidence type="ECO:0000256" key="11">
    <source>
        <dbReference type="ARBA" id="ARBA00031465"/>
    </source>
</evidence>
<reference evidence="13 16" key="2">
    <citation type="submission" date="2019-07" db="EMBL/GenBank/DDBJ databases">
        <title>Whole genome shotgun sequence of Staphylococcus arlettae NBRC 109765.</title>
        <authorList>
            <person name="Hosoyama A."/>
            <person name="Uohara A."/>
            <person name="Ohji S."/>
            <person name="Ichikawa N."/>
        </authorList>
    </citation>
    <scope>NUCLEOTIDE SEQUENCE [LARGE SCALE GENOMIC DNA]</scope>
    <source>
        <strain evidence="13 16">NBRC 109765</strain>
    </source>
</reference>
<dbReference type="Pfam" id="PF01032">
    <property type="entry name" value="FecCD"/>
    <property type="match status" value="1"/>
</dbReference>
<organism evidence="14 15">
    <name type="scientific">Staphylococcus arlettae</name>
    <dbReference type="NCBI Taxonomy" id="29378"/>
    <lineage>
        <taxon>Bacteria</taxon>
        <taxon>Bacillati</taxon>
        <taxon>Bacillota</taxon>
        <taxon>Bacilli</taxon>
        <taxon>Bacillales</taxon>
        <taxon>Staphylococcaceae</taxon>
        <taxon>Staphylococcus</taxon>
    </lineage>
</organism>
<keyword evidence="6 12" id="KW-0812">Transmembrane</keyword>
<evidence type="ECO:0000256" key="4">
    <source>
        <dbReference type="ARBA" id="ARBA00022448"/>
    </source>
</evidence>
<feature type="transmembrane region" description="Helical" evidence="12">
    <location>
        <begin position="117"/>
        <end position="136"/>
    </location>
</feature>